<evidence type="ECO:0000256" key="1">
    <source>
        <dbReference type="SAM" id="MobiDB-lite"/>
    </source>
</evidence>
<organism evidence="2">
    <name type="scientific">Ditylum brightwellii</name>
    <dbReference type="NCBI Taxonomy" id="49249"/>
    <lineage>
        <taxon>Eukaryota</taxon>
        <taxon>Sar</taxon>
        <taxon>Stramenopiles</taxon>
        <taxon>Ochrophyta</taxon>
        <taxon>Bacillariophyta</taxon>
        <taxon>Mediophyceae</taxon>
        <taxon>Lithodesmiophycidae</taxon>
        <taxon>Lithodesmiales</taxon>
        <taxon>Lithodesmiaceae</taxon>
        <taxon>Ditylum</taxon>
    </lineage>
</organism>
<evidence type="ECO:0000313" key="2">
    <source>
        <dbReference type="EMBL" id="CAD9338853.1"/>
    </source>
</evidence>
<sequence>MSFESLKSVRLGQHNPFSKPRSSATQTTMMKITNRNKPNDLLVDWPGSSERTDGRRTSFNKSHLYETDSSSKVRFSHATKVRFIETSDDEFSARWYAGREYARIKNSATTTIIAMRRATSQGIDVSSVNSKSRCIRGLENQSSESLVQERIMERASGKRAVLIEQSFQRKSGINNPVAIAQAYMSFSKTAKERAAKYGKEDAEDAAQVQEGTGTIANMTRCETSADVLKLQNLIIAQTDIKMMETLDGVPAHPPGKCCCIRDPSSENRIESVCENNPSVPEGDGKEDDGGIFF</sequence>
<name>A0A7S1ZHG8_9STRA</name>
<protein>
    <submittedName>
        <fullName evidence="2">Uncharacterized protein</fullName>
    </submittedName>
</protein>
<gene>
    <name evidence="2" type="ORF">DBRI1063_LOCUS15478</name>
</gene>
<proteinExistence type="predicted"/>
<feature type="region of interest" description="Disordered" evidence="1">
    <location>
        <begin position="1"/>
        <end position="26"/>
    </location>
</feature>
<dbReference type="EMBL" id="HBGN01024207">
    <property type="protein sequence ID" value="CAD9338853.1"/>
    <property type="molecule type" value="Transcribed_RNA"/>
</dbReference>
<accession>A0A7S1ZHG8</accession>
<dbReference type="AlphaFoldDB" id="A0A7S1ZHG8"/>
<feature type="region of interest" description="Disordered" evidence="1">
    <location>
        <begin position="273"/>
        <end position="293"/>
    </location>
</feature>
<feature type="region of interest" description="Disordered" evidence="1">
    <location>
        <begin position="37"/>
        <end position="56"/>
    </location>
</feature>
<reference evidence="2" key="1">
    <citation type="submission" date="2021-01" db="EMBL/GenBank/DDBJ databases">
        <authorList>
            <person name="Corre E."/>
            <person name="Pelletier E."/>
            <person name="Niang G."/>
            <person name="Scheremetjew M."/>
            <person name="Finn R."/>
            <person name="Kale V."/>
            <person name="Holt S."/>
            <person name="Cochrane G."/>
            <person name="Meng A."/>
            <person name="Brown T."/>
            <person name="Cohen L."/>
        </authorList>
    </citation>
    <scope>NUCLEOTIDE SEQUENCE</scope>
    <source>
        <strain evidence="2">Pop2</strain>
    </source>
</reference>